<dbReference type="EMBL" id="QGHB01000005">
    <property type="protein sequence ID" value="PWK86278.1"/>
    <property type="molecule type" value="Genomic_DNA"/>
</dbReference>
<evidence type="ECO:0000256" key="4">
    <source>
        <dbReference type="ARBA" id="ARBA00022525"/>
    </source>
</evidence>
<dbReference type="Gene3D" id="3.30.350.10">
    <property type="entry name" value="Subtilisin inhibitor-like"/>
    <property type="match status" value="1"/>
</dbReference>
<comment type="similarity">
    <text evidence="2 8">Belongs to the protease inhibitor I16 (SSI) family.</text>
</comment>
<keyword evidence="6 8" id="KW-0722">Serine protease inhibitor</keyword>
<proteinExistence type="inferred from homology"/>
<dbReference type="RefSeq" id="WP_109637568.1">
    <property type="nucleotide sequence ID" value="NZ_QGHB01000005.1"/>
</dbReference>
<protein>
    <submittedName>
        <fullName evidence="11">Subtilisin inhibitor-like</fullName>
    </submittedName>
</protein>
<dbReference type="GO" id="GO:0004867">
    <property type="term" value="F:serine-type endopeptidase inhibitor activity"/>
    <property type="evidence" value="ECO:0007669"/>
    <property type="project" value="UniProtKB-KW"/>
</dbReference>
<evidence type="ECO:0000256" key="1">
    <source>
        <dbReference type="ARBA" id="ARBA00004613"/>
    </source>
</evidence>
<organism evidence="11 12">
    <name type="scientific">Lentzea atacamensis</name>
    <dbReference type="NCBI Taxonomy" id="531938"/>
    <lineage>
        <taxon>Bacteria</taxon>
        <taxon>Bacillati</taxon>
        <taxon>Actinomycetota</taxon>
        <taxon>Actinomycetes</taxon>
        <taxon>Pseudonocardiales</taxon>
        <taxon>Pseudonocardiaceae</taxon>
        <taxon>Lentzea</taxon>
    </lineage>
</organism>
<comment type="caution">
    <text evidence="11">The sequence shown here is derived from an EMBL/GenBank/DDBJ whole genome shotgun (WGS) entry which is preliminary data.</text>
</comment>
<comment type="subunit">
    <text evidence="3">Homodimer.</text>
</comment>
<gene>
    <name evidence="11" type="ORF">C8D88_105321</name>
</gene>
<feature type="signal peptide" evidence="9">
    <location>
        <begin position="1"/>
        <end position="27"/>
    </location>
</feature>
<evidence type="ECO:0000256" key="3">
    <source>
        <dbReference type="ARBA" id="ARBA00011738"/>
    </source>
</evidence>
<keyword evidence="4" id="KW-0964">Secreted</keyword>
<dbReference type="Pfam" id="PF00720">
    <property type="entry name" value="SSI"/>
    <property type="match status" value="1"/>
</dbReference>
<dbReference type="PRINTS" id="PR00294">
    <property type="entry name" value="SSBTLNINHBTR"/>
</dbReference>
<evidence type="ECO:0000313" key="11">
    <source>
        <dbReference type="EMBL" id="PWK86278.1"/>
    </source>
</evidence>
<evidence type="ECO:0000256" key="6">
    <source>
        <dbReference type="ARBA" id="ARBA00022900"/>
    </source>
</evidence>
<keyword evidence="9" id="KW-0732">Signal</keyword>
<name>A0A316HZQ8_9PSEU</name>
<dbReference type="InterPro" id="IPR023549">
    <property type="entry name" value="Subtilisin_inhibitor"/>
</dbReference>
<dbReference type="InterPro" id="IPR000691">
    <property type="entry name" value="Prot_inh_I16_SSI"/>
</dbReference>
<evidence type="ECO:0000256" key="2">
    <source>
        <dbReference type="ARBA" id="ARBA00010472"/>
    </source>
</evidence>
<feature type="domain" description="Subtilisin inhibitor" evidence="10">
    <location>
        <begin position="32"/>
        <end position="114"/>
    </location>
</feature>
<evidence type="ECO:0000313" key="12">
    <source>
        <dbReference type="Proteomes" id="UP000246005"/>
    </source>
</evidence>
<keyword evidence="5 8" id="KW-0646">Protease inhibitor</keyword>
<feature type="chain" id="PRO_5016270435" evidence="9">
    <location>
        <begin position="28"/>
        <end position="131"/>
    </location>
</feature>
<evidence type="ECO:0000256" key="8">
    <source>
        <dbReference type="RuleBase" id="RU003471"/>
    </source>
</evidence>
<dbReference type="SUPFAM" id="SSF55399">
    <property type="entry name" value="Subtilisin inhibitor"/>
    <property type="match status" value="1"/>
</dbReference>
<reference evidence="11 12" key="1">
    <citation type="submission" date="2018-05" db="EMBL/GenBank/DDBJ databases">
        <title>Genomic Encyclopedia of Type Strains, Phase IV (KMG-IV): sequencing the most valuable type-strain genomes for metagenomic binning, comparative biology and taxonomic classification.</title>
        <authorList>
            <person name="Goeker M."/>
        </authorList>
    </citation>
    <scope>NUCLEOTIDE SEQUENCE [LARGE SCALE GENOMIC DNA]</scope>
    <source>
        <strain evidence="11 12">DSM 45480</strain>
    </source>
</reference>
<dbReference type="Proteomes" id="UP000246005">
    <property type="component" value="Unassembled WGS sequence"/>
</dbReference>
<keyword evidence="7" id="KW-1015">Disulfide bond</keyword>
<dbReference type="InterPro" id="IPR036819">
    <property type="entry name" value="Subtilisin_inhibitor-like_sf"/>
</dbReference>
<sequence length="131" mass="13568">MNSKRIVTMSALACAGLLVPLAGTAAAADGELTMTVTPQNTSAAAAYSITCNPDGGDHPSADAACAEIEAANGDFAALPGEPGLLCTYIYDPVTVSATGRWMGHEVNYQETFPNTCELIRETGSVFVPEIR</sequence>
<evidence type="ECO:0000256" key="9">
    <source>
        <dbReference type="SAM" id="SignalP"/>
    </source>
</evidence>
<dbReference type="GO" id="GO:0005576">
    <property type="term" value="C:extracellular region"/>
    <property type="evidence" value="ECO:0007669"/>
    <property type="project" value="UniProtKB-SubCell"/>
</dbReference>
<accession>A0A316HZQ8</accession>
<comment type="subcellular location">
    <subcellularLocation>
        <location evidence="1">Secreted</location>
    </subcellularLocation>
</comment>
<evidence type="ECO:0000256" key="5">
    <source>
        <dbReference type="ARBA" id="ARBA00022690"/>
    </source>
</evidence>
<evidence type="ECO:0000259" key="10">
    <source>
        <dbReference type="Pfam" id="PF00720"/>
    </source>
</evidence>
<dbReference type="AlphaFoldDB" id="A0A316HZQ8"/>
<evidence type="ECO:0000256" key="7">
    <source>
        <dbReference type="ARBA" id="ARBA00023157"/>
    </source>
</evidence>